<dbReference type="InterPro" id="IPR029063">
    <property type="entry name" value="SAM-dependent_MTases_sf"/>
</dbReference>
<accession>A0A3B0YL57</accession>
<proteinExistence type="predicted"/>
<dbReference type="SUPFAM" id="SSF53335">
    <property type="entry name" value="S-adenosyl-L-methionine-dependent methyltransferases"/>
    <property type="match status" value="1"/>
</dbReference>
<dbReference type="EMBL" id="UOFI01000170">
    <property type="protein sequence ID" value="VAW69654.1"/>
    <property type="molecule type" value="Genomic_DNA"/>
</dbReference>
<gene>
    <name evidence="1" type="ORF">MNBD_GAMMA09-2664</name>
</gene>
<keyword evidence="1" id="KW-0808">Transferase</keyword>
<protein>
    <submittedName>
        <fullName evidence="1">Methyltransferase type 11</fullName>
    </submittedName>
</protein>
<dbReference type="Pfam" id="PF13578">
    <property type="entry name" value="Methyltransf_24"/>
    <property type="match status" value="1"/>
</dbReference>
<dbReference type="PANTHER" id="PTHR43167">
    <property type="entry name" value="PUTATIVE (AFU_ORTHOLOGUE AFUA_6G01830)-RELATED"/>
    <property type="match status" value="1"/>
</dbReference>
<dbReference type="PANTHER" id="PTHR43167:SF1">
    <property type="entry name" value="PUTATIVE (AFU_ORTHOLOGUE AFUA_6G01830)-RELATED"/>
    <property type="match status" value="1"/>
</dbReference>
<dbReference type="AlphaFoldDB" id="A0A3B0YL57"/>
<organism evidence="1">
    <name type="scientific">hydrothermal vent metagenome</name>
    <dbReference type="NCBI Taxonomy" id="652676"/>
    <lineage>
        <taxon>unclassified sequences</taxon>
        <taxon>metagenomes</taxon>
        <taxon>ecological metagenomes</taxon>
    </lineage>
</organism>
<evidence type="ECO:0000313" key="1">
    <source>
        <dbReference type="EMBL" id="VAW69654.1"/>
    </source>
</evidence>
<keyword evidence="1" id="KW-0489">Methyltransferase</keyword>
<dbReference type="GO" id="GO:0008168">
    <property type="term" value="F:methyltransferase activity"/>
    <property type="evidence" value="ECO:0007669"/>
    <property type="project" value="UniProtKB-KW"/>
</dbReference>
<dbReference type="GO" id="GO:0032259">
    <property type="term" value="P:methylation"/>
    <property type="evidence" value="ECO:0007669"/>
    <property type="project" value="UniProtKB-KW"/>
</dbReference>
<name>A0A3B0YL57_9ZZZZ</name>
<reference evidence="1" key="1">
    <citation type="submission" date="2018-06" db="EMBL/GenBank/DDBJ databases">
        <authorList>
            <person name="Zhirakovskaya E."/>
        </authorList>
    </citation>
    <scope>NUCLEOTIDE SEQUENCE</scope>
</reference>
<dbReference type="Gene3D" id="3.40.50.150">
    <property type="entry name" value="Vaccinia Virus protein VP39"/>
    <property type="match status" value="1"/>
</dbReference>
<dbReference type="CDD" id="cd02440">
    <property type="entry name" value="AdoMet_MTases"/>
    <property type="match status" value="1"/>
</dbReference>
<sequence>MKETIKNFPAGFNKIQKATDALNFDQTSDVLLGSLLSTLCASKPEAQFLELGTGSGLSTAWMLQGMCKKSTLKTIDSSQELIAIARENLGFDKRVEFFTGKGEDLILRIEKNTIDFIFADTWPGKYNHLEETLLLLKAGGLYIIDDMLAQDNWPDGHAKKAENLINYLESRDDLTMTKMSWSTGIIICTKVPVIP</sequence>